<evidence type="ECO:0000256" key="4">
    <source>
        <dbReference type="ARBA" id="ARBA00022692"/>
    </source>
</evidence>
<evidence type="ECO:0000313" key="10">
    <source>
        <dbReference type="Proteomes" id="UP000774617"/>
    </source>
</evidence>
<feature type="transmembrane region" description="Helical" evidence="7">
    <location>
        <begin position="412"/>
        <end position="435"/>
    </location>
</feature>
<dbReference type="InterPro" id="IPR036259">
    <property type="entry name" value="MFS_trans_sf"/>
</dbReference>
<dbReference type="Proteomes" id="UP000774617">
    <property type="component" value="Unassembled WGS sequence"/>
</dbReference>
<comment type="subcellular location">
    <subcellularLocation>
        <location evidence="1">Membrane</location>
        <topology evidence="1">Multi-pass membrane protein</topology>
    </subcellularLocation>
</comment>
<evidence type="ECO:0000256" key="3">
    <source>
        <dbReference type="ARBA" id="ARBA00022448"/>
    </source>
</evidence>
<keyword evidence="6 7" id="KW-0472">Membrane</keyword>
<feature type="transmembrane region" description="Helical" evidence="7">
    <location>
        <begin position="319"/>
        <end position="338"/>
    </location>
</feature>
<dbReference type="InterPro" id="IPR020846">
    <property type="entry name" value="MFS_dom"/>
</dbReference>
<keyword evidence="4 7" id="KW-0812">Transmembrane</keyword>
<feature type="transmembrane region" description="Helical" evidence="7">
    <location>
        <begin position="208"/>
        <end position="228"/>
    </location>
</feature>
<dbReference type="EMBL" id="JAGTJR010000126">
    <property type="protein sequence ID" value="KAH7007816.1"/>
    <property type="molecule type" value="Genomic_DNA"/>
</dbReference>
<name>A0ABQ8FSG6_9PEZI</name>
<evidence type="ECO:0000256" key="2">
    <source>
        <dbReference type="ARBA" id="ARBA00006727"/>
    </source>
</evidence>
<dbReference type="PROSITE" id="PS50850">
    <property type="entry name" value="MFS"/>
    <property type="match status" value="1"/>
</dbReference>
<comment type="similarity">
    <text evidence="2">Belongs to the major facilitator superfamily. Monocarboxylate porter (TC 2.A.1.13) family.</text>
</comment>
<dbReference type="PANTHER" id="PTHR11360">
    <property type="entry name" value="MONOCARBOXYLATE TRANSPORTER"/>
    <property type="match status" value="1"/>
</dbReference>
<organism evidence="9 10">
    <name type="scientific">Macrophomina phaseolina</name>
    <dbReference type="NCBI Taxonomy" id="35725"/>
    <lineage>
        <taxon>Eukaryota</taxon>
        <taxon>Fungi</taxon>
        <taxon>Dikarya</taxon>
        <taxon>Ascomycota</taxon>
        <taxon>Pezizomycotina</taxon>
        <taxon>Dothideomycetes</taxon>
        <taxon>Dothideomycetes incertae sedis</taxon>
        <taxon>Botryosphaeriales</taxon>
        <taxon>Botryosphaeriaceae</taxon>
        <taxon>Macrophomina</taxon>
    </lineage>
</organism>
<feature type="transmembrane region" description="Helical" evidence="7">
    <location>
        <begin position="121"/>
        <end position="140"/>
    </location>
</feature>
<proteinExistence type="inferred from homology"/>
<keyword evidence="10" id="KW-1185">Reference proteome</keyword>
<dbReference type="PANTHER" id="PTHR11360:SF224">
    <property type="entry name" value="MAJOR FACILITATOR SUPERFAMILY (MFS) PROFILE DOMAIN-CONTAINING PROTEIN-RELATED"/>
    <property type="match status" value="1"/>
</dbReference>
<reference evidence="9 10" key="1">
    <citation type="journal article" date="2021" name="Nat. Commun.">
        <title>Genetic determinants of endophytism in the Arabidopsis root mycobiome.</title>
        <authorList>
            <person name="Mesny F."/>
            <person name="Miyauchi S."/>
            <person name="Thiergart T."/>
            <person name="Pickel B."/>
            <person name="Atanasova L."/>
            <person name="Karlsson M."/>
            <person name="Huettel B."/>
            <person name="Barry K.W."/>
            <person name="Haridas S."/>
            <person name="Chen C."/>
            <person name="Bauer D."/>
            <person name="Andreopoulos W."/>
            <person name="Pangilinan J."/>
            <person name="LaButti K."/>
            <person name="Riley R."/>
            <person name="Lipzen A."/>
            <person name="Clum A."/>
            <person name="Drula E."/>
            <person name="Henrissat B."/>
            <person name="Kohler A."/>
            <person name="Grigoriev I.V."/>
            <person name="Martin F.M."/>
            <person name="Hacquard S."/>
        </authorList>
    </citation>
    <scope>NUCLEOTIDE SEQUENCE [LARGE SCALE GENOMIC DNA]</scope>
    <source>
        <strain evidence="9 10">MPI-SDFR-AT-0080</strain>
    </source>
</reference>
<gene>
    <name evidence="9" type="ORF">B0J12DRAFT_753180</name>
</gene>
<feature type="domain" description="Major facilitator superfamily (MFS) profile" evidence="8">
    <location>
        <begin position="284"/>
        <end position="474"/>
    </location>
</feature>
<dbReference type="SUPFAM" id="SSF103473">
    <property type="entry name" value="MFS general substrate transporter"/>
    <property type="match status" value="1"/>
</dbReference>
<evidence type="ECO:0000256" key="5">
    <source>
        <dbReference type="ARBA" id="ARBA00022989"/>
    </source>
</evidence>
<accession>A0ABQ8FSG6</accession>
<evidence type="ECO:0000259" key="8">
    <source>
        <dbReference type="PROSITE" id="PS50850"/>
    </source>
</evidence>
<feature type="transmembrane region" description="Helical" evidence="7">
    <location>
        <begin position="441"/>
        <end position="463"/>
    </location>
</feature>
<feature type="transmembrane region" description="Helical" evidence="7">
    <location>
        <begin position="240"/>
        <end position="260"/>
    </location>
</feature>
<evidence type="ECO:0000256" key="6">
    <source>
        <dbReference type="ARBA" id="ARBA00023136"/>
    </source>
</evidence>
<sequence>MASGFHIDRSEKAISDSSSASLKDGSVVSHESLVRIPNITTLPPTLDAPHTDSLRPASSWSTESVAALASDDGYPEGGLLAWSVVGGGWCAQFCSVGWTGCMGILQTQYERHQLQGYSSSAVAWIISLNTFLTFAGAPFFGRVFDSHGPRGMMLLGITMHVLGLMMTSLSTKYWHFVLAQSICSGMGSGAILYASLNSVATWFRERRALALGIASSGSGVSGIVTPIVFNKLRVEIGFAWAIRCIAFMFLGLLTVAALTVRSRLRPNSEPWRLADFAHPFKSRCFVSTTLAAFVFHMGLYVPMNYITLQALDEGMSENLAGYLISIMNGASVLGRILLGRLGDKAGRYNCLIGSASVSALVVLLVWLPGHGNAAFIVFSALVGFSLGGYIALLPACVAQVAEIQRIGVYNGVNWVCAASGTLIGTPIGGALIGQLEGGGRQFAPLIIFTGGVMWLGVFLYTVARTAQVGLPSKI</sequence>
<dbReference type="Gene3D" id="1.20.1250.20">
    <property type="entry name" value="MFS general substrate transporter like domains"/>
    <property type="match status" value="2"/>
</dbReference>
<dbReference type="InterPro" id="IPR011701">
    <property type="entry name" value="MFS"/>
</dbReference>
<feature type="transmembrane region" description="Helical" evidence="7">
    <location>
        <begin position="350"/>
        <end position="367"/>
    </location>
</feature>
<evidence type="ECO:0000313" key="9">
    <source>
        <dbReference type="EMBL" id="KAH7007816.1"/>
    </source>
</evidence>
<keyword evidence="3" id="KW-0813">Transport</keyword>
<evidence type="ECO:0000256" key="7">
    <source>
        <dbReference type="SAM" id="Phobius"/>
    </source>
</evidence>
<comment type="caution">
    <text evidence="9">The sequence shown here is derived from an EMBL/GenBank/DDBJ whole genome shotgun (WGS) entry which is preliminary data.</text>
</comment>
<protein>
    <submittedName>
        <fullName evidence="9">Major facilitator superfamily domain-containing protein</fullName>
    </submittedName>
</protein>
<feature type="transmembrane region" description="Helical" evidence="7">
    <location>
        <begin position="373"/>
        <end position="400"/>
    </location>
</feature>
<feature type="transmembrane region" description="Helical" evidence="7">
    <location>
        <begin position="280"/>
        <end position="299"/>
    </location>
</feature>
<evidence type="ECO:0000256" key="1">
    <source>
        <dbReference type="ARBA" id="ARBA00004141"/>
    </source>
</evidence>
<dbReference type="InterPro" id="IPR050327">
    <property type="entry name" value="Proton-linked_MCT"/>
</dbReference>
<feature type="transmembrane region" description="Helical" evidence="7">
    <location>
        <begin position="176"/>
        <end position="196"/>
    </location>
</feature>
<keyword evidence="5 7" id="KW-1133">Transmembrane helix</keyword>
<dbReference type="Pfam" id="PF07690">
    <property type="entry name" value="MFS_1"/>
    <property type="match status" value="1"/>
</dbReference>